<evidence type="ECO:0000313" key="3">
    <source>
        <dbReference type="Proteomes" id="UP000199559"/>
    </source>
</evidence>
<protein>
    <submittedName>
        <fullName evidence="2">DinB superfamily protein</fullName>
    </submittedName>
</protein>
<gene>
    <name evidence="2" type="ORF">SAMN05443431_107227</name>
</gene>
<proteinExistence type="predicted"/>
<keyword evidence="3" id="KW-1185">Reference proteome</keyword>
<dbReference type="Proteomes" id="UP000199559">
    <property type="component" value="Unassembled WGS sequence"/>
</dbReference>
<evidence type="ECO:0000313" key="2">
    <source>
        <dbReference type="EMBL" id="SFJ43789.1"/>
    </source>
</evidence>
<dbReference type="STRING" id="1144750.SAMN05443431_107227"/>
<dbReference type="SUPFAM" id="SSF109854">
    <property type="entry name" value="DinB/YfiT-like putative metalloenzymes"/>
    <property type="match status" value="1"/>
</dbReference>
<reference evidence="3" key="1">
    <citation type="submission" date="2016-10" db="EMBL/GenBank/DDBJ databases">
        <authorList>
            <person name="Varghese N."/>
            <person name="Submissions S."/>
        </authorList>
    </citation>
    <scope>NUCLEOTIDE SEQUENCE [LARGE SCALE GENOMIC DNA]</scope>
    <source>
        <strain evidence="3">DSM 28881</strain>
    </source>
</reference>
<dbReference type="AlphaFoldDB" id="A0A1I3RDM6"/>
<organism evidence="2 3">
    <name type="scientific">Olleya namhaensis</name>
    <dbReference type="NCBI Taxonomy" id="1144750"/>
    <lineage>
        <taxon>Bacteria</taxon>
        <taxon>Pseudomonadati</taxon>
        <taxon>Bacteroidota</taxon>
        <taxon>Flavobacteriia</taxon>
        <taxon>Flavobacteriales</taxon>
        <taxon>Flavobacteriaceae</taxon>
    </lineage>
</organism>
<accession>A0A1I3RDM6</accession>
<dbReference type="Pfam" id="PF12867">
    <property type="entry name" value="DinB_2"/>
    <property type="match status" value="1"/>
</dbReference>
<dbReference type="EMBL" id="FORM01000007">
    <property type="protein sequence ID" value="SFJ43789.1"/>
    <property type="molecule type" value="Genomic_DNA"/>
</dbReference>
<feature type="domain" description="DinB-like" evidence="1">
    <location>
        <begin position="45"/>
        <end position="166"/>
    </location>
</feature>
<dbReference type="RefSeq" id="WP_090841097.1">
    <property type="nucleotide sequence ID" value="NZ_CANKYB010000002.1"/>
</dbReference>
<name>A0A1I3RDM6_9FLAO</name>
<dbReference type="InterPro" id="IPR034660">
    <property type="entry name" value="DinB/YfiT-like"/>
</dbReference>
<sequence length="172" mass="19508">MTISDLQQDEYLPYFKGYIDQAEGVTLLSGLESSFKTIYDFYLTIAPAKLEYRYDEGKWTIKEIISHLIDTERIFCYRALRFARQDKTALSGFDENEYVLASGASERSIADLLEEYTLVRKATVALFKSFSDNALKSKGVAGSGAVSVRALGFLVIGHEKHHVNVIKERYLK</sequence>
<dbReference type="InterPro" id="IPR024775">
    <property type="entry name" value="DinB-like"/>
</dbReference>
<dbReference type="Gene3D" id="1.20.120.450">
    <property type="entry name" value="dinb family like domain"/>
    <property type="match status" value="1"/>
</dbReference>
<evidence type="ECO:0000259" key="1">
    <source>
        <dbReference type="Pfam" id="PF12867"/>
    </source>
</evidence>